<dbReference type="RefSeq" id="WP_141644857.1">
    <property type="nucleotide sequence ID" value="NZ_VIFM01000100.1"/>
</dbReference>
<name>A0A540WYD8_9BACT</name>
<evidence type="ECO:0000256" key="1">
    <source>
        <dbReference type="SAM" id="MobiDB-lite"/>
    </source>
</evidence>
<protein>
    <submittedName>
        <fullName evidence="2">Uncharacterized protein</fullName>
    </submittedName>
</protein>
<sequence>MLLHLEASASPFHNSPSEAMTERKSFPIPKPPKHFKPEEGCYAPGADGLRCGNLKLVSKGLCSTHYNMARWTGELAAPRPRAEDAPNAYRAHGLTWSSKRAAMEVEKLAKDARMSISLFISSSVEEKYNLAPKAKRKAVRDEG</sequence>
<dbReference type="AlphaFoldDB" id="A0A540WYD8"/>
<dbReference type="EMBL" id="VIFM01000100">
    <property type="protein sequence ID" value="TQF13444.1"/>
    <property type="molecule type" value="Genomic_DNA"/>
</dbReference>
<feature type="region of interest" description="Disordered" evidence="1">
    <location>
        <begin position="1"/>
        <end position="27"/>
    </location>
</feature>
<comment type="caution">
    <text evidence="2">The sequence shown here is derived from an EMBL/GenBank/DDBJ whole genome shotgun (WGS) entry which is preliminary data.</text>
</comment>
<proteinExistence type="predicted"/>
<keyword evidence="3" id="KW-1185">Reference proteome</keyword>
<evidence type="ECO:0000313" key="3">
    <source>
        <dbReference type="Proteomes" id="UP000315369"/>
    </source>
</evidence>
<organism evidence="2 3">
    <name type="scientific">Myxococcus llanfairpwllgwyngyllgogerychwyrndrobwllllantysiliogogogochensis</name>
    <dbReference type="NCBI Taxonomy" id="2590453"/>
    <lineage>
        <taxon>Bacteria</taxon>
        <taxon>Pseudomonadati</taxon>
        <taxon>Myxococcota</taxon>
        <taxon>Myxococcia</taxon>
        <taxon>Myxococcales</taxon>
        <taxon>Cystobacterineae</taxon>
        <taxon>Myxococcaceae</taxon>
        <taxon>Myxococcus</taxon>
    </lineage>
</organism>
<reference evidence="2 3" key="1">
    <citation type="submission" date="2019-06" db="EMBL/GenBank/DDBJ databases">
        <authorList>
            <person name="Livingstone P."/>
            <person name="Whitworth D."/>
        </authorList>
    </citation>
    <scope>NUCLEOTIDE SEQUENCE [LARGE SCALE GENOMIC DNA]</scope>
    <source>
        <strain evidence="2 3">AM401</strain>
    </source>
</reference>
<accession>A0A540WYD8</accession>
<evidence type="ECO:0000313" key="2">
    <source>
        <dbReference type="EMBL" id="TQF13444.1"/>
    </source>
</evidence>
<gene>
    <name evidence="2" type="ORF">FJV41_23940</name>
</gene>
<dbReference type="Proteomes" id="UP000315369">
    <property type="component" value="Unassembled WGS sequence"/>
</dbReference>